<dbReference type="InterPro" id="IPR041679">
    <property type="entry name" value="DNA2/NAM7-like_C"/>
</dbReference>
<dbReference type="InterPro" id="IPR047187">
    <property type="entry name" value="SF1_C_Upf1"/>
</dbReference>
<dbReference type="Pfam" id="PF13604">
    <property type="entry name" value="AAA_30"/>
    <property type="match status" value="1"/>
</dbReference>
<dbReference type="InterPro" id="IPR027417">
    <property type="entry name" value="P-loop_NTPase"/>
</dbReference>
<keyword evidence="4" id="KW-0067">ATP-binding</keyword>
<dbReference type="OrthoDB" id="6513042at2759"/>
<dbReference type="InterPro" id="IPR050534">
    <property type="entry name" value="Coronavir_polyprotein_1ab"/>
</dbReference>
<gene>
    <name evidence="6" type="ORF">CVT24_001684</name>
</gene>
<dbReference type="STRING" id="181874.A0A409YFN5"/>
<dbReference type="AlphaFoldDB" id="A0A409YFN5"/>
<evidence type="ECO:0000313" key="6">
    <source>
        <dbReference type="EMBL" id="PPR01820.1"/>
    </source>
</evidence>
<dbReference type="GO" id="GO:0043139">
    <property type="term" value="F:5'-3' DNA helicase activity"/>
    <property type="evidence" value="ECO:0007669"/>
    <property type="project" value="TreeGrafter"/>
</dbReference>
<dbReference type="GO" id="GO:0005524">
    <property type="term" value="F:ATP binding"/>
    <property type="evidence" value="ECO:0007669"/>
    <property type="project" value="UniProtKB-KW"/>
</dbReference>
<dbReference type="Gene3D" id="3.40.50.300">
    <property type="entry name" value="P-loop containing nucleotide triphosphate hydrolases"/>
    <property type="match status" value="3"/>
</dbReference>
<evidence type="ECO:0000256" key="2">
    <source>
        <dbReference type="ARBA" id="ARBA00022801"/>
    </source>
</evidence>
<protein>
    <recommendedName>
        <fullName evidence="5">DNA2/NAM7 helicase-like C-terminal domain-containing protein</fullName>
    </recommendedName>
</protein>
<evidence type="ECO:0000259" key="5">
    <source>
        <dbReference type="Pfam" id="PF13087"/>
    </source>
</evidence>
<evidence type="ECO:0000256" key="3">
    <source>
        <dbReference type="ARBA" id="ARBA00022806"/>
    </source>
</evidence>
<proteinExistence type="predicted"/>
<feature type="domain" description="DNA2/NAM7 helicase-like C-terminal" evidence="5">
    <location>
        <begin position="577"/>
        <end position="734"/>
    </location>
</feature>
<dbReference type="PANTHER" id="PTHR43788:SF8">
    <property type="entry name" value="DNA-BINDING PROTEIN SMUBP-2"/>
    <property type="match status" value="1"/>
</dbReference>
<evidence type="ECO:0000256" key="4">
    <source>
        <dbReference type="ARBA" id="ARBA00022840"/>
    </source>
</evidence>
<keyword evidence="2" id="KW-0378">Hydrolase</keyword>
<dbReference type="CDD" id="cd18808">
    <property type="entry name" value="SF1_C_Upf1"/>
    <property type="match status" value="1"/>
</dbReference>
<dbReference type="Proteomes" id="UP000284842">
    <property type="component" value="Unassembled WGS sequence"/>
</dbReference>
<keyword evidence="7" id="KW-1185">Reference proteome</keyword>
<dbReference type="Pfam" id="PF13087">
    <property type="entry name" value="AAA_12"/>
    <property type="match status" value="1"/>
</dbReference>
<sequence>MPSISQNIFAVTQSTFPRHIPITHYSFGNVGSAIDNLLSLQDADSSHHLPVFGVAHRLSSKGKLEFLSICTNDRAAIIHFDNIPRPTVHTKQELPIAKLLKADEFTLVGFNLSKTALHLNASTLLHVRGIDFAAVYKDPKKGSAFSAAEIVQKRVSDRADTWEILRLWNNENGQMERDLCLQAWLAYLVGKKMTESELENAQRVDTSYLNCAELDLITRMVREADLLSGAQTSETVGDFSSAVVDKSGHVKLLNSRYKTRIRKSEHAKIILTDSSGKEHWGKAAAAKGKTTTIQLQASPAGGLKFEKVRVYGRQEALNHEKARDALVIRLLTRDKTLRDAPFIRALWFPKWKPTFFVRGDGGVDEDQATVILRDVRLNQSQRSATLSMVSADPVVIVHGPPGTGKTTTIAASAKVWHLHRRPVWIVAHSNVAVKNIAVSLYKHDVDFRLIVSKDFHFEWHEHLYEKINERLIRSDDFQEDPRHTAKFFSGVHVVLCTLSMLSNPVLRSSGLLDYIRMERLIIDEASQINAFEYLQIFDKYYQTLEKVCFFGDPHQLPPFGKTDAPTIQTIFDLDKKIACKTFFLDTQYRMPRPIGEFISRAVYQGRLKSQHPITTPDCLRFIDVQSCEEKAGYSWKNRREVDTLVHLVKNYYSATNFCIITPYDAQRALIQATLEGSNLQSDTVFNLDSFQGNEADYILISVVRTSKPGFLNSLQRLNVLLTRAKKGLIIVTNRPFLREGGSHTLLGKLAHHWQAMYRSNTTWVDWRLVSQNQASLPGAWRAEPRSSGSQIPSVTQSHAVCYPPSRPKVYSEHGRSLGSNLHIYDAAQWPALPVILAPRPPNWPTVRSLIPVPYIGPQLRTQVKPSKAQIKGKPSGNLTHNWRQGYNPPLHITFIECLSPEDNLSISKNSLESVTQTVTAYKFVSPVWEEQANMHVPIIVVDTPGLLDSKMSEAHVLKDLQKWQKENVDLKTSQITFSHLVMYFERITDKRMSGSKRRAIRIFKSLLGPGAVNGRVNIITTMWNQIPGAKGMAAAMERYQELQNEFWKDEIEDGLGVRRFEGTPQSALWIFTQLVSIASDPRYLPGELSKGFAFQQVGIKLGEFNNHPEDNAAIRVIIHNDLLERIAAVRMRIGMAEEELNGPTLDRALKRELKRERRQAYGLLGAFLTDLALLSAQDSETCPMPKELENLHKTCSKEISRSRVREIMQLVRARFGGLLYYIHVFR</sequence>
<evidence type="ECO:0000313" key="7">
    <source>
        <dbReference type="Proteomes" id="UP000284842"/>
    </source>
</evidence>
<dbReference type="SUPFAM" id="SSF52540">
    <property type="entry name" value="P-loop containing nucleoside triphosphate hydrolases"/>
    <property type="match status" value="1"/>
</dbReference>
<dbReference type="GO" id="GO:0016787">
    <property type="term" value="F:hydrolase activity"/>
    <property type="evidence" value="ECO:0007669"/>
    <property type="project" value="UniProtKB-KW"/>
</dbReference>
<dbReference type="PANTHER" id="PTHR43788">
    <property type="entry name" value="DNA2/NAM7 HELICASE FAMILY MEMBER"/>
    <property type="match status" value="1"/>
</dbReference>
<keyword evidence="3" id="KW-0347">Helicase</keyword>
<accession>A0A409YFN5</accession>
<organism evidence="6 7">
    <name type="scientific">Panaeolus cyanescens</name>
    <dbReference type="NCBI Taxonomy" id="181874"/>
    <lineage>
        <taxon>Eukaryota</taxon>
        <taxon>Fungi</taxon>
        <taxon>Dikarya</taxon>
        <taxon>Basidiomycota</taxon>
        <taxon>Agaricomycotina</taxon>
        <taxon>Agaricomycetes</taxon>
        <taxon>Agaricomycetidae</taxon>
        <taxon>Agaricales</taxon>
        <taxon>Agaricineae</taxon>
        <taxon>Galeropsidaceae</taxon>
        <taxon>Panaeolus</taxon>
    </lineage>
</organism>
<reference evidence="6 7" key="1">
    <citation type="journal article" date="2018" name="Evol. Lett.">
        <title>Horizontal gene cluster transfer increased hallucinogenic mushroom diversity.</title>
        <authorList>
            <person name="Reynolds H.T."/>
            <person name="Vijayakumar V."/>
            <person name="Gluck-Thaler E."/>
            <person name="Korotkin H.B."/>
            <person name="Matheny P.B."/>
            <person name="Slot J.C."/>
        </authorList>
    </citation>
    <scope>NUCLEOTIDE SEQUENCE [LARGE SCALE GENOMIC DNA]</scope>
    <source>
        <strain evidence="6 7">2629</strain>
    </source>
</reference>
<dbReference type="EMBL" id="NHTK01001213">
    <property type="protein sequence ID" value="PPR01820.1"/>
    <property type="molecule type" value="Genomic_DNA"/>
</dbReference>
<keyword evidence="1" id="KW-0547">Nucleotide-binding</keyword>
<evidence type="ECO:0000256" key="1">
    <source>
        <dbReference type="ARBA" id="ARBA00022741"/>
    </source>
</evidence>
<name>A0A409YFN5_9AGAR</name>
<dbReference type="InParanoid" id="A0A409YFN5"/>
<comment type="caution">
    <text evidence="6">The sequence shown here is derived from an EMBL/GenBank/DDBJ whole genome shotgun (WGS) entry which is preliminary data.</text>
</comment>